<accession>A0A1T4X8K0</accession>
<gene>
    <name evidence="2" type="ORF">SAMN06295879_0848</name>
</gene>
<proteinExistence type="predicted"/>
<keyword evidence="1" id="KW-1133">Transmembrane helix</keyword>
<evidence type="ECO:0000256" key="1">
    <source>
        <dbReference type="SAM" id="Phobius"/>
    </source>
</evidence>
<dbReference type="RefSeq" id="WP_078713464.1">
    <property type="nucleotide sequence ID" value="NZ_FUYG01000002.1"/>
</dbReference>
<dbReference type="EMBL" id="FUYG01000002">
    <property type="protein sequence ID" value="SKA85914.1"/>
    <property type="molecule type" value="Genomic_DNA"/>
</dbReference>
<keyword evidence="1" id="KW-0812">Transmembrane</keyword>
<organism evidence="2 3">
    <name type="scientific">Agreia bicolorata</name>
    <dbReference type="NCBI Taxonomy" id="110935"/>
    <lineage>
        <taxon>Bacteria</taxon>
        <taxon>Bacillati</taxon>
        <taxon>Actinomycetota</taxon>
        <taxon>Actinomycetes</taxon>
        <taxon>Micrococcales</taxon>
        <taxon>Microbacteriaceae</taxon>
        <taxon>Agreia</taxon>
    </lineage>
</organism>
<dbReference type="Proteomes" id="UP000189735">
    <property type="component" value="Unassembled WGS sequence"/>
</dbReference>
<dbReference type="AlphaFoldDB" id="A0A1T4X8K0"/>
<name>A0A1T4X8K0_9MICO</name>
<protein>
    <submittedName>
        <fullName evidence="2">Uncharacterized protein</fullName>
    </submittedName>
</protein>
<reference evidence="3" key="1">
    <citation type="submission" date="2017-02" db="EMBL/GenBank/DDBJ databases">
        <authorList>
            <person name="Varghese N."/>
            <person name="Submissions S."/>
        </authorList>
    </citation>
    <scope>NUCLEOTIDE SEQUENCE [LARGE SCALE GENOMIC DNA]</scope>
    <source>
        <strain evidence="3">VKM Ac-2052</strain>
    </source>
</reference>
<sequence length="98" mass="10058">MIDWAAFAIVAAAALVSASVVVSLFAYGLRLLNVGRGLDADDSPGVIETTPSGSVTVVSGQPEGRPRRATIAAVACFALCSCAVLFGIYLIVPFFHAS</sequence>
<keyword evidence="1" id="KW-0472">Membrane</keyword>
<feature type="transmembrane region" description="Helical" evidence="1">
    <location>
        <begin position="6"/>
        <end position="29"/>
    </location>
</feature>
<evidence type="ECO:0000313" key="3">
    <source>
        <dbReference type="Proteomes" id="UP000189735"/>
    </source>
</evidence>
<evidence type="ECO:0000313" key="2">
    <source>
        <dbReference type="EMBL" id="SKA85914.1"/>
    </source>
</evidence>
<feature type="transmembrane region" description="Helical" evidence="1">
    <location>
        <begin position="71"/>
        <end position="92"/>
    </location>
</feature>